<sequence length="51" mass="6046">MDERLYTLEIEHFHDLQEKHKQQALAALESGQVIFFLFILLSQIKRAIHPV</sequence>
<reference evidence="1 2" key="1">
    <citation type="journal article" date="2013" name="Int. J. Med. Microbiol.">
        <title>Legionella oakridgensis ATCC 33761 genome sequence and phenotypic characterization reveals its replication capacity in amoebae.</title>
        <authorList>
            <person name="Brzuszkiewicz E."/>
            <person name="Schulz T."/>
            <person name="Rydzewski K."/>
            <person name="Daniel R."/>
            <person name="Gillmaier N."/>
            <person name="Dittmann C."/>
            <person name="Holland G."/>
            <person name="Schunder E."/>
            <person name="Lautner M."/>
            <person name="Eisenreich W."/>
            <person name="Luck C."/>
            <person name="Heuner K."/>
        </authorList>
    </citation>
    <scope>NUCLEOTIDE SEQUENCE [LARGE SCALE GENOMIC DNA]</scope>
    <source>
        <strain>OR-10</strain>
        <strain evidence="2">ATCC 33761</strain>
    </source>
</reference>
<protein>
    <submittedName>
        <fullName evidence="1">Uncharacterized protein</fullName>
    </submittedName>
</protein>
<evidence type="ECO:0000313" key="2">
    <source>
        <dbReference type="Proteomes" id="UP000018838"/>
    </source>
</evidence>
<dbReference type="PATRIC" id="fig|1268635.3.peg.1036"/>
<dbReference type="STRING" id="1268635.Loa_01038"/>
<dbReference type="RefSeq" id="WP_238551325.1">
    <property type="nucleotide sequence ID" value="NZ_CP004006.1"/>
</dbReference>
<organism evidence="1 2">
    <name type="scientific">Legionella oakridgensis ATCC 33761 = DSM 21215</name>
    <dbReference type="NCBI Taxonomy" id="1268635"/>
    <lineage>
        <taxon>Bacteria</taxon>
        <taxon>Pseudomonadati</taxon>
        <taxon>Pseudomonadota</taxon>
        <taxon>Gammaproteobacteria</taxon>
        <taxon>Legionellales</taxon>
        <taxon>Legionellaceae</taxon>
        <taxon>Legionella</taxon>
    </lineage>
</organism>
<proteinExistence type="predicted"/>
<evidence type="ECO:0000313" key="1">
    <source>
        <dbReference type="EMBL" id="AHE66594.1"/>
    </source>
</evidence>
<dbReference type="HOGENOM" id="CLU_3100331_0_0_6"/>
<keyword evidence="2" id="KW-1185">Reference proteome</keyword>
<gene>
    <name evidence="1" type="ORF">Loa_01038</name>
</gene>
<dbReference type="Proteomes" id="UP000018838">
    <property type="component" value="Chromosome"/>
</dbReference>
<dbReference type="EMBL" id="CP004006">
    <property type="protein sequence ID" value="AHE66594.1"/>
    <property type="molecule type" value="Genomic_DNA"/>
</dbReference>
<dbReference type="KEGG" id="lok:Loa_01038"/>
<accession>W0BDU6</accession>
<dbReference type="AlphaFoldDB" id="W0BDU6"/>
<name>W0BDU6_9GAMM</name>